<evidence type="ECO:0000256" key="12">
    <source>
        <dbReference type="SAM" id="SignalP"/>
    </source>
</evidence>
<keyword evidence="4 11" id="KW-1133">Transmembrane helix</keyword>
<evidence type="ECO:0000256" key="6">
    <source>
        <dbReference type="ARBA" id="ARBA00023180"/>
    </source>
</evidence>
<reference evidence="13" key="1">
    <citation type="submission" date="2018-01" db="EMBL/GenBank/DDBJ databases">
        <title>An insight into the sialome of Amazonian anophelines.</title>
        <authorList>
            <person name="Ribeiro J.M."/>
            <person name="Scarpassa V."/>
            <person name="Calvo E."/>
        </authorList>
    </citation>
    <scope>NUCLEOTIDE SEQUENCE</scope>
    <source>
        <tissue evidence="13">Salivary glands</tissue>
    </source>
</reference>
<dbReference type="GO" id="GO:0005765">
    <property type="term" value="C:lysosomal membrane"/>
    <property type="evidence" value="ECO:0007669"/>
    <property type="project" value="UniProtKB-SubCell"/>
</dbReference>
<comment type="similarity">
    <text evidence="1">Belongs to the GLMP family.</text>
</comment>
<name>A0A2M3Z6C2_9DIPT</name>
<accession>A0A2M3Z6C2</accession>
<evidence type="ECO:0000256" key="7">
    <source>
        <dbReference type="ARBA" id="ARBA00023228"/>
    </source>
</evidence>
<feature type="signal peptide" evidence="12">
    <location>
        <begin position="1"/>
        <end position="32"/>
    </location>
</feature>
<sequence>MVRATRLSPPYCHQLLLPVVITLLSLTACGLCDDSSKLQRKLKTTLNPHCPSDICQKEAGGLITVVHITAESDSDTIHYVWDFTGKPTVMVALTGKHAELRIGWNDFLQNRPNSVNFTEQPQYTFMAVINRIFQYDDTDDRAILDAASNVSVYDPHNFTWNRTELWSNEQEAMLAINAGNDFLFKLNAYSTKDHGMDFPHLLHSSNATQIDIVFNNITNRFSNPRFAIELVFVVSEQRVQNSEFQVTKRKTLDDEHTPGIFEIVDVMSPGVFTFKAGGYLEYRPVSYTHPERDVATSTETRQSQPANIDSPIAALNSTLAYALFGDALDRNLVQGMNISFGVSEDGFYRKTNYTTMTFQVGYGVPPVEELSAFVLVVAGIGIGIPLVVLVASVIYVCTKKIRNRRDRYQSERL</sequence>
<dbReference type="Pfam" id="PF15065">
    <property type="entry name" value="NCU-G1"/>
    <property type="match status" value="1"/>
</dbReference>
<feature type="chain" id="PRO_5014785595" evidence="12">
    <location>
        <begin position="33"/>
        <end position="413"/>
    </location>
</feature>
<dbReference type="PANTHER" id="PTHR31981">
    <property type="entry name" value="GLYCOSYLATED LYSOSOMAL MEMBRANE PROTEIN"/>
    <property type="match status" value="1"/>
</dbReference>
<feature type="transmembrane region" description="Helical" evidence="11">
    <location>
        <begin position="372"/>
        <end position="397"/>
    </location>
</feature>
<comment type="function">
    <text evidence="8">Required to protect lysosomal transporter MFSD1 from lysosomal proteolysis and for MFSD1 lysosomal localization.</text>
</comment>
<comment type="subunit">
    <text evidence="10">Interacts (via lumenal domain) with lysosomal protein MFSD1; the interaction starts while both proteins are still in the endoplasmic reticulum and is required for stabilization of MFSD1 in lysosomes but has no direct effect on its targeting to lysosomes or transporter activity.</text>
</comment>
<evidence type="ECO:0000256" key="11">
    <source>
        <dbReference type="SAM" id="Phobius"/>
    </source>
</evidence>
<evidence type="ECO:0000256" key="4">
    <source>
        <dbReference type="ARBA" id="ARBA00022989"/>
    </source>
</evidence>
<evidence type="ECO:0000256" key="2">
    <source>
        <dbReference type="ARBA" id="ARBA00022692"/>
    </source>
</evidence>
<dbReference type="InterPro" id="IPR029382">
    <property type="entry name" value="NCU-G1"/>
</dbReference>
<keyword evidence="5 11" id="KW-0472">Membrane</keyword>
<organism evidence="13">
    <name type="scientific">Anopheles braziliensis</name>
    <dbReference type="NCBI Taxonomy" id="58242"/>
    <lineage>
        <taxon>Eukaryota</taxon>
        <taxon>Metazoa</taxon>
        <taxon>Ecdysozoa</taxon>
        <taxon>Arthropoda</taxon>
        <taxon>Hexapoda</taxon>
        <taxon>Insecta</taxon>
        <taxon>Pterygota</taxon>
        <taxon>Neoptera</taxon>
        <taxon>Endopterygota</taxon>
        <taxon>Diptera</taxon>
        <taxon>Nematocera</taxon>
        <taxon>Culicoidea</taxon>
        <taxon>Culicidae</taxon>
        <taxon>Anophelinae</taxon>
        <taxon>Anopheles</taxon>
    </lineage>
</organism>
<keyword evidence="6" id="KW-0325">Glycoprotein</keyword>
<dbReference type="EMBL" id="GGFM01003318">
    <property type="protein sequence ID" value="MBW24069.1"/>
    <property type="molecule type" value="Transcribed_RNA"/>
</dbReference>
<proteinExistence type="inferred from homology"/>
<evidence type="ECO:0000256" key="9">
    <source>
        <dbReference type="ARBA" id="ARBA00024189"/>
    </source>
</evidence>
<protein>
    <submittedName>
        <fullName evidence="13">Putative lysosomal transcription factor</fullName>
    </submittedName>
</protein>
<evidence type="ECO:0000313" key="13">
    <source>
        <dbReference type="EMBL" id="MBW24069.1"/>
    </source>
</evidence>
<evidence type="ECO:0000256" key="10">
    <source>
        <dbReference type="ARBA" id="ARBA00044960"/>
    </source>
</evidence>
<comment type="subcellular location">
    <subcellularLocation>
        <location evidence="9">Lysosome membrane</location>
        <topology evidence="9">Single-pass type I membrane protein</topology>
        <orientation evidence="9">Lumenal side</orientation>
    </subcellularLocation>
</comment>
<dbReference type="PROSITE" id="PS51257">
    <property type="entry name" value="PROKAR_LIPOPROTEIN"/>
    <property type="match status" value="1"/>
</dbReference>
<evidence type="ECO:0000256" key="1">
    <source>
        <dbReference type="ARBA" id="ARBA00010599"/>
    </source>
</evidence>
<evidence type="ECO:0000256" key="5">
    <source>
        <dbReference type="ARBA" id="ARBA00023136"/>
    </source>
</evidence>
<keyword evidence="7" id="KW-0458">Lysosome</keyword>
<dbReference type="AlphaFoldDB" id="A0A2M3Z6C2"/>
<dbReference type="PANTHER" id="PTHR31981:SF1">
    <property type="entry name" value="GLYCOSYLATED LYSOSOMAL MEMBRANE PROTEIN"/>
    <property type="match status" value="1"/>
</dbReference>
<evidence type="ECO:0000256" key="3">
    <source>
        <dbReference type="ARBA" id="ARBA00022729"/>
    </source>
</evidence>
<keyword evidence="3 12" id="KW-0732">Signal</keyword>
<keyword evidence="2 11" id="KW-0812">Transmembrane</keyword>
<evidence type="ECO:0000256" key="8">
    <source>
        <dbReference type="ARBA" id="ARBA00024176"/>
    </source>
</evidence>